<protein>
    <recommendedName>
        <fullName evidence="2">DUF7944 domain-containing protein</fullName>
    </recommendedName>
</protein>
<evidence type="ECO:0000313" key="4">
    <source>
        <dbReference type="Proteomes" id="UP000020595"/>
    </source>
</evidence>
<evidence type="ECO:0000313" key="3">
    <source>
        <dbReference type="EMBL" id="EXB06385.1"/>
    </source>
</evidence>
<proteinExistence type="predicted"/>
<dbReference type="Pfam" id="PF25642">
    <property type="entry name" value="DUF7944"/>
    <property type="match status" value="1"/>
</dbReference>
<dbReference type="PATRIC" id="fig|1310613.3.peg.1291"/>
<feature type="signal peptide" evidence="1">
    <location>
        <begin position="1"/>
        <end position="25"/>
    </location>
</feature>
<reference evidence="3 4" key="1">
    <citation type="submission" date="2014-02" db="EMBL/GenBank/DDBJ databases">
        <title>Comparative genomics and transcriptomics to identify genetic mechanisms underlying the emergence of carbapenem resistant Acinetobacter baumannii (CRAb).</title>
        <authorList>
            <person name="Harris A.D."/>
            <person name="Johnson K.J."/>
            <person name="George J."/>
            <person name="Shefchek K."/>
            <person name="Daugherty S.C."/>
            <person name="Parankush S."/>
            <person name="Sadzewicz L."/>
            <person name="Tallon L."/>
            <person name="Sengamalay N."/>
            <person name="Hazen T.H."/>
            <person name="Rasko D.A."/>
        </authorList>
    </citation>
    <scope>NUCLEOTIDE SEQUENCE [LARGE SCALE GENOMIC DNA]</scope>
    <source>
        <strain evidence="3 4">1295743</strain>
    </source>
</reference>
<dbReference type="AlphaFoldDB" id="A0A009HTM1"/>
<name>A0A009HTM1_ACIB9</name>
<gene>
    <name evidence="3" type="ORF">J512_1346</name>
</gene>
<accession>A0A009HTM1</accession>
<dbReference type="Proteomes" id="UP000020595">
    <property type="component" value="Unassembled WGS sequence"/>
</dbReference>
<dbReference type="NCBIfam" id="NF047330">
    <property type="entry name" value="MCR_0457_fam"/>
    <property type="match status" value="1"/>
</dbReference>
<dbReference type="InterPro" id="IPR057704">
    <property type="entry name" value="DUF7944"/>
</dbReference>
<keyword evidence="1" id="KW-0732">Signal</keyword>
<feature type="domain" description="DUF7944" evidence="2">
    <location>
        <begin position="51"/>
        <end position="133"/>
    </location>
</feature>
<feature type="chain" id="PRO_5001446400" description="DUF7944 domain-containing protein" evidence="1">
    <location>
        <begin position="26"/>
        <end position="140"/>
    </location>
</feature>
<evidence type="ECO:0000256" key="1">
    <source>
        <dbReference type="SAM" id="SignalP"/>
    </source>
</evidence>
<comment type="caution">
    <text evidence="3">The sequence shown here is derived from an EMBL/GenBank/DDBJ whole genome shotgun (WGS) entry which is preliminary data.</text>
</comment>
<dbReference type="RefSeq" id="WP_079282218.1">
    <property type="nucleotide sequence ID" value="NZ_JEWH01000012.1"/>
</dbReference>
<organism evidence="3 4">
    <name type="scientific">Acinetobacter baumannii (strain 1295743)</name>
    <dbReference type="NCBI Taxonomy" id="1310613"/>
    <lineage>
        <taxon>Bacteria</taxon>
        <taxon>Pseudomonadati</taxon>
        <taxon>Pseudomonadota</taxon>
        <taxon>Gammaproteobacteria</taxon>
        <taxon>Moraxellales</taxon>
        <taxon>Moraxellaceae</taxon>
        <taxon>Acinetobacter</taxon>
        <taxon>Acinetobacter calcoaceticus/baumannii complex</taxon>
    </lineage>
</organism>
<sequence length="140" mass="15426">MFMKKSLVQSLSVVLLMTMATVGYAADKKKTAEKKTENENVVEVTPSKGITPEELAAIQVLSEICPSLIGKKDAEFAQGYERLVKDYLPNEADPVAALEKRSKDKSFKKVLKEARNDAKAAGNEQNTLVCQDVKAYQSQN</sequence>
<dbReference type="EMBL" id="JEWH01000012">
    <property type="protein sequence ID" value="EXB06385.1"/>
    <property type="molecule type" value="Genomic_DNA"/>
</dbReference>
<evidence type="ECO:0000259" key="2">
    <source>
        <dbReference type="Pfam" id="PF25642"/>
    </source>
</evidence>